<dbReference type="Proteomes" id="UP000286075">
    <property type="component" value="Unassembled WGS sequence"/>
</dbReference>
<dbReference type="EMBL" id="QSCF01000040">
    <property type="protein sequence ID" value="RGX76688.1"/>
    <property type="molecule type" value="Genomic_DNA"/>
</dbReference>
<sequence length="151" mass="16681">MLSFGETDTYKLIPTFETVDKGENVYALNTSEYNGIPIGGAFVKNYRVVEPFEAYVASKEPAARVPLMYSIGGEGGEITGLEEIMKKEEESLKVYTVGNVLYIDSDRDRSISIYDVTGRTVQVVEIHEGNNTITGLSSGFYFLEGKKVAIK</sequence>
<reference evidence="1 2" key="1">
    <citation type="submission" date="2018-08" db="EMBL/GenBank/DDBJ databases">
        <title>A genome reference for cultivated species of the human gut microbiota.</title>
        <authorList>
            <person name="Zou Y."/>
            <person name="Xue W."/>
            <person name="Luo G."/>
        </authorList>
    </citation>
    <scope>NUCLEOTIDE SEQUENCE [LARGE SCALE GENOMIC DNA]</scope>
    <source>
        <strain evidence="1 2">OF03-9BH</strain>
    </source>
</reference>
<protein>
    <submittedName>
        <fullName evidence="1">Uncharacterized protein</fullName>
    </submittedName>
</protein>
<dbReference type="AlphaFoldDB" id="A0A413H015"/>
<gene>
    <name evidence="1" type="ORF">DXA68_19035</name>
</gene>
<name>A0A413H015_9BACE</name>
<organism evidence="1 2">
    <name type="scientific">Bacteroides stercorirosoris</name>
    <dbReference type="NCBI Taxonomy" id="871324"/>
    <lineage>
        <taxon>Bacteria</taxon>
        <taxon>Pseudomonadati</taxon>
        <taxon>Bacteroidota</taxon>
        <taxon>Bacteroidia</taxon>
        <taxon>Bacteroidales</taxon>
        <taxon>Bacteroidaceae</taxon>
        <taxon>Bacteroides</taxon>
    </lineage>
</organism>
<evidence type="ECO:0000313" key="2">
    <source>
        <dbReference type="Proteomes" id="UP000286075"/>
    </source>
</evidence>
<accession>A0A413H015</accession>
<proteinExistence type="predicted"/>
<evidence type="ECO:0000313" key="1">
    <source>
        <dbReference type="EMBL" id="RGX76688.1"/>
    </source>
</evidence>
<comment type="caution">
    <text evidence="1">The sequence shown here is derived from an EMBL/GenBank/DDBJ whole genome shotgun (WGS) entry which is preliminary data.</text>
</comment>